<accession>A0A9N9XCG3</accession>
<dbReference type="OrthoDB" id="10066061at2759"/>
<keyword evidence="2" id="KW-1185">Reference proteome</keyword>
<reference evidence="1" key="1">
    <citation type="submission" date="2022-01" db="EMBL/GenBank/DDBJ databases">
        <authorList>
            <person name="King R."/>
        </authorList>
    </citation>
    <scope>NUCLEOTIDE SEQUENCE</scope>
</reference>
<gene>
    <name evidence="1" type="ORF">DIABBA_LOCUS7296</name>
</gene>
<sequence>MLEISVRDNVRDKSGRPTVSDDNQLNVLLEIEENLYFSITTLSTNNEICRGADMKLQKRPNYIHIKLKLRGPALKNELNEENMSAMILKNAVSKGQESDRNITYMQDSEENSVNSNEKNLYEEAFTILPKVPRLVAVSEIPVHKYGPNIKSPGIEITGIKFGLSKDLPTSYKHKL</sequence>
<evidence type="ECO:0000313" key="1">
    <source>
        <dbReference type="EMBL" id="CAG9833939.1"/>
    </source>
</evidence>
<protein>
    <submittedName>
        <fullName evidence="1">Uncharacterized protein</fullName>
    </submittedName>
</protein>
<dbReference type="Proteomes" id="UP001153709">
    <property type="component" value="Chromosome 4"/>
</dbReference>
<dbReference type="AlphaFoldDB" id="A0A9N9XCG3"/>
<dbReference type="EMBL" id="OU898279">
    <property type="protein sequence ID" value="CAG9833939.1"/>
    <property type="molecule type" value="Genomic_DNA"/>
</dbReference>
<evidence type="ECO:0000313" key="2">
    <source>
        <dbReference type="Proteomes" id="UP001153709"/>
    </source>
</evidence>
<name>A0A9N9XCG3_DIABA</name>
<organism evidence="1 2">
    <name type="scientific">Diabrotica balteata</name>
    <name type="common">Banded cucumber beetle</name>
    <dbReference type="NCBI Taxonomy" id="107213"/>
    <lineage>
        <taxon>Eukaryota</taxon>
        <taxon>Metazoa</taxon>
        <taxon>Ecdysozoa</taxon>
        <taxon>Arthropoda</taxon>
        <taxon>Hexapoda</taxon>
        <taxon>Insecta</taxon>
        <taxon>Pterygota</taxon>
        <taxon>Neoptera</taxon>
        <taxon>Endopterygota</taxon>
        <taxon>Coleoptera</taxon>
        <taxon>Polyphaga</taxon>
        <taxon>Cucujiformia</taxon>
        <taxon>Chrysomeloidea</taxon>
        <taxon>Chrysomelidae</taxon>
        <taxon>Galerucinae</taxon>
        <taxon>Diabroticina</taxon>
        <taxon>Diabroticites</taxon>
        <taxon>Diabrotica</taxon>
    </lineage>
</organism>
<proteinExistence type="predicted"/>